<dbReference type="InterPro" id="IPR050984">
    <property type="entry name" value="Gfo/Idh/MocA_domain"/>
</dbReference>
<accession>A0A919S209</accession>
<dbReference type="AlphaFoldDB" id="A0A919S209"/>
<evidence type="ECO:0000256" key="1">
    <source>
        <dbReference type="ARBA" id="ARBA00010928"/>
    </source>
</evidence>
<dbReference type="InterPro" id="IPR000683">
    <property type="entry name" value="Gfo/Idh/MocA-like_OxRdtase_N"/>
</dbReference>
<dbReference type="InterPro" id="IPR036291">
    <property type="entry name" value="NAD(P)-bd_dom_sf"/>
</dbReference>
<proteinExistence type="inferred from homology"/>
<dbReference type="Pfam" id="PF22725">
    <property type="entry name" value="GFO_IDH_MocA_C3"/>
    <property type="match status" value="1"/>
</dbReference>
<name>A0A919S209_9CLOT</name>
<feature type="domain" description="Gfo/Idh/MocA-like oxidoreductase N-terminal" evidence="3">
    <location>
        <begin position="4"/>
        <end position="120"/>
    </location>
</feature>
<dbReference type="Gene3D" id="3.40.50.720">
    <property type="entry name" value="NAD(P)-binding Rossmann-like Domain"/>
    <property type="match status" value="1"/>
</dbReference>
<evidence type="ECO:0000256" key="2">
    <source>
        <dbReference type="ARBA" id="ARBA00023002"/>
    </source>
</evidence>
<dbReference type="Gene3D" id="3.30.360.10">
    <property type="entry name" value="Dihydrodipicolinate Reductase, domain 2"/>
    <property type="match status" value="1"/>
</dbReference>
<evidence type="ECO:0000259" key="3">
    <source>
        <dbReference type="Pfam" id="PF01408"/>
    </source>
</evidence>
<gene>
    <name evidence="5" type="ORF">CPJCM30710_31370</name>
</gene>
<dbReference type="GO" id="GO:0016491">
    <property type="term" value="F:oxidoreductase activity"/>
    <property type="evidence" value="ECO:0007669"/>
    <property type="project" value="UniProtKB-KW"/>
</dbReference>
<keyword evidence="6" id="KW-1185">Reference proteome</keyword>
<protein>
    <submittedName>
        <fullName evidence="5">Dehydrogenase</fullName>
    </submittedName>
</protein>
<dbReference type="SUPFAM" id="SSF51735">
    <property type="entry name" value="NAD(P)-binding Rossmann-fold domains"/>
    <property type="match status" value="1"/>
</dbReference>
<comment type="similarity">
    <text evidence="1">Belongs to the Gfo/Idh/MocA family.</text>
</comment>
<dbReference type="GO" id="GO:0000166">
    <property type="term" value="F:nucleotide binding"/>
    <property type="evidence" value="ECO:0007669"/>
    <property type="project" value="InterPro"/>
</dbReference>
<reference evidence="5" key="1">
    <citation type="submission" date="2021-03" db="EMBL/GenBank/DDBJ databases">
        <title>Taxonomic study of Clostridium polyendosporum from meadow-gley soil under rice.</title>
        <authorList>
            <person name="Kobayashi H."/>
            <person name="Tanizawa Y."/>
            <person name="Yagura M."/>
        </authorList>
    </citation>
    <scope>NUCLEOTIDE SEQUENCE</scope>
    <source>
        <strain evidence="5">JCM 30710</strain>
    </source>
</reference>
<dbReference type="RefSeq" id="WP_212905138.1">
    <property type="nucleotide sequence ID" value="NZ_BOPZ01000038.1"/>
</dbReference>
<comment type="caution">
    <text evidence="5">The sequence shown here is derived from an EMBL/GenBank/DDBJ whole genome shotgun (WGS) entry which is preliminary data.</text>
</comment>
<dbReference type="InterPro" id="IPR055170">
    <property type="entry name" value="GFO_IDH_MocA-like_dom"/>
</dbReference>
<keyword evidence="2" id="KW-0560">Oxidoreductase</keyword>
<evidence type="ECO:0000259" key="4">
    <source>
        <dbReference type="Pfam" id="PF22725"/>
    </source>
</evidence>
<evidence type="ECO:0000313" key="6">
    <source>
        <dbReference type="Proteomes" id="UP000679179"/>
    </source>
</evidence>
<dbReference type="Pfam" id="PF01408">
    <property type="entry name" value="GFO_IDH_MocA"/>
    <property type="match status" value="1"/>
</dbReference>
<sequence>MNKIKWAILGPGAIASDFAKAITQVNESILYAVGSRSLEKAKEFANKYNVKKAYGSYEEMLKDDEIDVVYISTPHCNHYEYIIKSLQNNKHVFCEKAITVNGEQLMEIANLAESKGLIVAEAMTIFHMPLYKKLRNIVNSGQIGKLKMVQVSFGSCKEYDVTNRFFSKELAGGALLDIGTYALSFTRYFLSNQPDEVLTTVKKFETGVDEQSGIILKNSNDEMAVVSLTMRAKMPKRGVVAGELGFITVDDFPRASKATINYLDGKVEVIEAGETSKALIYEVEDMNNCILNKNNTDTLALSIDVMNIMDEVRNQWGIKYPFE</sequence>
<organism evidence="5 6">
    <name type="scientific">Clostridium polyendosporum</name>
    <dbReference type="NCBI Taxonomy" id="69208"/>
    <lineage>
        <taxon>Bacteria</taxon>
        <taxon>Bacillati</taxon>
        <taxon>Bacillota</taxon>
        <taxon>Clostridia</taxon>
        <taxon>Eubacteriales</taxon>
        <taxon>Clostridiaceae</taxon>
        <taxon>Clostridium</taxon>
    </lineage>
</organism>
<dbReference type="EMBL" id="BOPZ01000038">
    <property type="protein sequence ID" value="GIM30471.1"/>
    <property type="molecule type" value="Genomic_DNA"/>
</dbReference>
<dbReference type="PANTHER" id="PTHR22604:SF105">
    <property type="entry name" value="TRANS-1,2-DIHYDROBENZENE-1,2-DIOL DEHYDROGENASE"/>
    <property type="match status" value="1"/>
</dbReference>
<dbReference type="Proteomes" id="UP000679179">
    <property type="component" value="Unassembled WGS sequence"/>
</dbReference>
<evidence type="ECO:0000313" key="5">
    <source>
        <dbReference type="EMBL" id="GIM30471.1"/>
    </source>
</evidence>
<dbReference type="PANTHER" id="PTHR22604">
    <property type="entry name" value="OXIDOREDUCTASES"/>
    <property type="match status" value="1"/>
</dbReference>
<dbReference type="SUPFAM" id="SSF55347">
    <property type="entry name" value="Glyceraldehyde-3-phosphate dehydrogenase-like, C-terminal domain"/>
    <property type="match status" value="1"/>
</dbReference>
<feature type="domain" description="GFO/IDH/MocA-like oxidoreductase" evidence="4">
    <location>
        <begin position="131"/>
        <end position="247"/>
    </location>
</feature>